<keyword evidence="6 9" id="KW-0030">Aminoacyl-tRNA synthetase</keyword>
<dbReference type="InterPro" id="IPR014729">
    <property type="entry name" value="Rossmann-like_a/b/a_fold"/>
</dbReference>
<evidence type="ECO:0000313" key="11">
    <source>
        <dbReference type="EMBL" id="VDD79958.1"/>
    </source>
</evidence>
<gene>
    <name evidence="11" type="ORF">MCOS_LOCUS5961</name>
</gene>
<evidence type="ECO:0000313" key="12">
    <source>
        <dbReference type="Proteomes" id="UP000267029"/>
    </source>
</evidence>
<dbReference type="Proteomes" id="UP000267029">
    <property type="component" value="Unassembled WGS sequence"/>
</dbReference>
<dbReference type="PANTHER" id="PTHR43326">
    <property type="entry name" value="METHIONYL-TRNA SYNTHETASE"/>
    <property type="match status" value="1"/>
</dbReference>
<dbReference type="PRINTS" id="PR01041">
    <property type="entry name" value="TRNASYNTHMET"/>
</dbReference>
<reference evidence="11 12" key="1">
    <citation type="submission" date="2018-10" db="EMBL/GenBank/DDBJ databases">
        <authorList>
            <consortium name="Pathogen Informatics"/>
        </authorList>
    </citation>
    <scope>NUCLEOTIDE SEQUENCE [LARGE SCALE GENOMIC DNA]</scope>
</reference>
<keyword evidence="4 9" id="KW-0067">ATP-binding</keyword>
<dbReference type="GO" id="GO:0006431">
    <property type="term" value="P:methionyl-tRNA aminoacylation"/>
    <property type="evidence" value="ECO:0007669"/>
    <property type="project" value="InterPro"/>
</dbReference>
<comment type="similarity">
    <text evidence="9">Belongs to the class-I aminoacyl-tRNA synthetase family.</text>
</comment>
<dbReference type="Pfam" id="PF09334">
    <property type="entry name" value="tRNA-synt_1g"/>
    <property type="match status" value="2"/>
</dbReference>
<proteinExistence type="inferred from homology"/>
<feature type="domain" description="Methionyl/Leucyl tRNA synthetase" evidence="10">
    <location>
        <begin position="7"/>
        <end position="42"/>
    </location>
</feature>
<dbReference type="EMBL" id="UXSR01005225">
    <property type="protein sequence ID" value="VDD79958.1"/>
    <property type="molecule type" value="Genomic_DNA"/>
</dbReference>
<dbReference type="AlphaFoldDB" id="A0A0R3UFP6"/>
<dbReference type="InterPro" id="IPR009080">
    <property type="entry name" value="tRNAsynth_Ia_anticodon-bd"/>
</dbReference>
<evidence type="ECO:0000256" key="3">
    <source>
        <dbReference type="ARBA" id="ARBA00022741"/>
    </source>
</evidence>
<dbReference type="GO" id="GO:0004825">
    <property type="term" value="F:methionine-tRNA ligase activity"/>
    <property type="evidence" value="ECO:0007669"/>
    <property type="project" value="UniProtKB-EC"/>
</dbReference>
<dbReference type="SUPFAM" id="SSF47323">
    <property type="entry name" value="Anticodon-binding domain of a subclass of class I aminoacyl-tRNA synthetases"/>
    <property type="match status" value="1"/>
</dbReference>
<dbReference type="Gene3D" id="1.10.730.10">
    <property type="entry name" value="Isoleucyl-tRNA Synthetase, Domain 1"/>
    <property type="match status" value="1"/>
</dbReference>
<dbReference type="Gene3D" id="2.170.220.10">
    <property type="match status" value="1"/>
</dbReference>
<evidence type="ECO:0000256" key="7">
    <source>
        <dbReference type="ARBA" id="ARBA00026124"/>
    </source>
</evidence>
<evidence type="ECO:0000256" key="4">
    <source>
        <dbReference type="ARBA" id="ARBA00022840"/>
    </source>
</evidence>
<evidence type="ECO:0000256" key="6">
    <source>
        <dbReference type="ARBA" id="ARBA00023146"/>
    </source>
</evidence>
<keyword evidence="12" id="KW-1185">Reference proteome</keyword>
<keyword evidence="3 9" id="KW-0547">Nucleotide-binding</keyword>
<sequence length="517" mass="57550">MHRRPAFITTPIFYANAGPHIGHAYTLCVADAWSRFSGIRHHPCLQAFPPHRTPMRPPQITGFLSTGVDEHGSKISRTASNLRFTPKQLCDQVSLQFRDLCKSLHVDASAFMRTTSERHMLTVQDVWRTLDKSDHLYWSAYSGWYSTTDEAFYSDWEVDTSPLGAVSKTSGNQVHWVEEETFRFRLSAFKPKLHVWLDSGVLPNESPEHAGLLALTHKTLDRLEDPCVSRPSSRVPWGIPVPGRIDQTIYVWFDALMNYLTAGGVSFTADGNSQALWPPDIHFVGKDILCFHAILWPAILMALDLPLPKKIIPHGHILVGGTKMSKSLGNVLSPADVLGDLSRALSVSPVHGEVDAESVASDCLRYCLVRSVITSKKIAPNQTAPMLDLAEAQQFLSAPADAKFFNDLSQLPFVFDDFWWDRLLPNRSVDAVMHVVRQTNAFVDRHKPWAAGGDGDAQAVVGVALEALRLVGCCLSPLTPYLSNRLLNCLGLHPGKLRGHSWRLDLTHQPLIPRLNV</sequence>
<dbReference type="InterPro" id="IPR033911">
    <property type="entry name" value="MetRS_core"/>
</dbReference>
<dbReference type="EC" id="6.1.1.10" evidence="1"/>
<feature type="domain" description="Methionyl/Leucyl tRNA synthetase" evidence="10">
    <location>
        <begin position="166"/>
        <end position="340"/>
    </location>
</feature>
<dbReference type="SUPFAM" id="SSF52374">
    <property type="entry name" value="Nucleotidylyl transferase"/>
    <property type="match status" value="1"/>
</dbReference>
<dbReference type="PANTHER" id="PTHR43326:SF1">
    <property type="entry name" value="METHIONINE--TRNA LIGASE, MITOCHONDRIAL"/>
    <property type="match status" value="1"/>
</dbReference>
<dbReference type="GO" id="GO:0005524">
    <property type="term" value="F:ATP binding"/>
    <property type="evidence" value="ECO:0007669"/>
    <property type="project" value="UniProtKB-KW"/>
</dbReference>
<evidence type="ECO:0000256" key="1">
    <source>
        <dbReference type="ARBA" id="ARBA00012838"/>
    </source>
</evidence>
<evidence type="ECO:0000256" key="9">
    <source>
        <dbReference type="RuleBase" id="RU363039"/>
    </source>
</evidence>
<dbReference type="STRING" id="53468.A0A0R3UFP6"/>
<name>A0A0R3UFP6_MESCO</name>
<accession>A0A0R3UFP6</accession>
<dbReference type="Gene3D" id="3.40.50.620">
    <property type="entry name" value="HUPs"/>
    <property type="match status" value="1"/>
</dbReference>
<keyword evidence="2 9" id="KW-0436">Ligase</keyword>
<keyword evidence="5 9" id="KW-0648">Protein biosynthesis</keyword>
<evidence type="ECO:0000256" key="8">
    <source>
        <dbReference type="ARBA" id="ARBA00030331"/>
    </source>
</evidence>
<dbReference type="InterPro" id="IPR023457">
    <property type="entry name" value="Met-tRNA_synth_2"/>
</dbReference>
<protein>
    <recommendedName>
        <fullName evidence="7">Methionine--tRNA ligase, mitochondrial</fullName>
        <ecNumber evidence="1">6.1.1.10</ecNumber>
    </recommendedName>
    <alternativeName>
        <fullName evidence="8">Mitochondrial methionyl-tRNA synthetase</fullName>
    </alternativeName>
</protein>
<evidence type="ECO:0000256" key="5">
    <source>
        <dbReference type="ARBA" id="ARBA00022917"/>
    </source>
</evidence>
<organism evidence="11 12">
    <name type="scientific">Mesocestoides corti</name>
    <name type="common">Flatworm</name>
    <dbReference type="NCBI Taxonomy" id="53468"/>
    <lineage>
        <taxon>Eukaryota</taxon>
        <taxon>Metazoa</taxon>
        <taxon>Spiralia</taxon>
        <taxon>Lophotrochozoa</taxon>
        <taxon>Platyhelminthes</taxon>
        <taxon>Cestoda</taxon>
        <taxon>Eucestoda</taxon>
        <taxon>Cyclophyllidea</taxon>
        <taxon>Mesocestoididae</taxon>
        <taxon>Mesocestoides</taxon>
    </lineage>
</organism>
<evidence type="ECO:0000259" key="10">
    <source>
        <dbReference type="Pfam" id="PF09334"/>
    </source>
</evidence>
<dbReference type="OrthoDB" id="5844513at2759"/>
<dbReference type="InterPro" id="IPR015413">
    <property type="entry name" value="Methionyl/Leucyl_tRNA_Synth"/>
</dbReference>
<evidence type="ECO:0000256" key="2">
    <source>
        <dbReference type="ARBA" id="ARBA00022598"/>
    </source>
</evidence>